<dbReference type="Proteomes" id="UP000019251">
    <property type="component" value="Unassembled WGS sequence"/>
</dbReference>
<protein>
    <recommendedName>
        <fullName evidence="4">HTH lysR-type domain-containing protein</fullName>
    </recommendedName>
</protein>
<dbReference type="GO" id="GO:0003700">
    <property type="term" value="F:DNA-binding transcription factor activity"/>
    <property type="evidence" value="ECO:0007669"/>
    <property type="project" value="InterPro"/>
</dbReference>
<evidence type="ECO:0000259" key="4">
    <source>
        <dbReference type="PROSITE" id="PS50931"/>
    </source>
</evidence>
<feature type="domain" description="HTH lysR-type" evidence="4">
    <location>
        <begin position="1"/>
        <end position="58"/>
    </location>
</feature>
<name>A0A829R3Z7_LISGR</name>
<evidence type="ECO:0000313" key="6">
    <source>
        <dbReference type="Proteomes" id="UP000019251"/>
    </source>
</evidence>
<comment type="caution">
    <text evidence="5">The sequence shown here is derived from an EMBL/GenBank/DDBJ whole genome shotgun (WGS) entry which is preliminary data.</text>
</comment>
<sequence length="247" mass="28055">MNLNDFLIYQKLYEEKSTNKAAKVLGYAQSNVTMRLKQIEKEYGAQLFVRTSKGLTPTIAGEKFYTHTNKILIETENIKKALKNKQKASIVTSENLFDYLIVYQERYALAEYDFTIVKTTEINRLADQAQHDIIFSYTELPTTSPYKVIAKGEMNASLMIAIAAEQPNSLPLFVNKDKTCPFRKKSLDEINTGNPVHEIDSIRNIISLVKASQGIALLPDYLLEQESGLEKAGTEAYTIEYQIHELL</sequence>
<keyword evidence="3" id="KW-0804">Transcription</keyword>
<dbReference type="InterPro" id="IPR036390">
    <property type="entry name" value="WH_DNA-bd_sf"/>
</dbReference>
<dbReference type="GO" id="GO:0000976">
    <property type="term" value="F:transcription cis-regulatory region binding"/>
    <property type="evidence" value="ECO:0007669"/>
    <property type="project" value="TreeGrafter"/>
</dbReference>
<proteinExistence type="inferred from homology"/>
<dbReference type="AlphaFoldDB" id="A0A829R3Z7"/>
<gene>
    <name evidence="5" type="ORF">LMUR_11027</name>
</gene>
<comment type="similarity">
    <text evidence="1">Belongs to the LysR transcriptional regulatory family.</text>
</comment>
<dbReference type="EMBL" id="AODG01000013">
    <property type="protein sequence ID" value="EUJ27030.1"/>
    <property type="molecule type" value="Genomic_DNA"/>
</dbReference>
<dbReference type="InterPro" id="IPR000847">
    <property type="entry name" value="LysR_HTH_N"/>
</dbReference>
<dbReference type="InterPro" id="IPR036388">
    <property type="entry name" value="WH-like_DNA-bd_sf"/>
</dbReference>
<dbReference type="Gene3D" id="1.10.10.10">
    <property type="entry name" value="Winged helix-like DNA-binding domain superfamily/Winged helix DNA-binding domain"/>
    <property type="match status" value="1"/>
</dbReference>
<dbReference type="PROSITE" id="PS50931">
    <property type="entry name" value="HTH_LYSR"/>
    <property type="match status" value="1"/>
</dbReference>
<evidence type="ECO:0000256" key="3">
    <source>
        <dbReference type="ARBA" id="ARBA00023163"/>
    </source>
</evidence>
<evidence type="ECO:0000313" key="5">
    <source>
        <dbReference type="EMBL" id="EUJ27030.1"/>
    </source>
</evidence>
<dbReference type="Pfam" id="PF00126">
    <property type="entry name" value="HTH_1"/>
    <property type="match status" value="1"/>
</dbReference>
<keyword evidence="2" id="KW-0805">Transcription regulation</keyword>
<organism evidence="5 6">
    <name type="scientific">Listeria grayi FSL F6-1183</name>
    <dbReference type="NCBI Taxonomy" id="1265827"/>
    <lineage>
        <taxon>Bacteria</taxon>
        <taxon>Bacillati</taxon>
        <taxon>Bacillota</taxon>
        <taxon>Bacilli</taxon>
        <taxon>Bacillales</taxon>
        <taxon>Listeriaceae</taxon>
        <taxon>Listeria</taxon>
    </lineage>
</organism>
<dbReference type="SUPFAM" id="SSF46785">
    <property type="entry name" value="Winged helix' DNA-binding domain"/>
    <property type="match status" value="1"/>
</dbReference>
<reference evidence="5 6" key="1">
    <citation type="submission" date="2012-12" db="EMBL/GenBank/DDBJ databases">
        <title>Novel taxa of Listeriaceae from agricultural environments in the United States.</title>
        <authorList>
            <person name="den Bakker H.C."/>
            <person name="Allred A."/>
            <person name="Warchocki S."/>
            <person name="Wright E.M."/>
            <person name="Burrell A."/>
            <person name="Nightingale K.K."/>
            <person name="Kephart D."/>
            <person name="Wiedmann M."/>
        </authorList>
    </citation>
    <scope>NUCLEOTIDE SEQUENCE [LARGE SCALE GENOMIC DNA]</scope>
    <source>
        <strain evidence="5 6">FSL F6-1183</strain>
    </source>
</reference>
<dbReference type="PANTHER" id="PTHR30126:SF93">
    <property type="entry name" value="HTH LYSR-TYPE DOMAIN-CONTAINING PROTEIN"/>
    <property type="match status" value="1"/>
</dbReference>
<accession>A0A829R3Z7</accession>
<evidence type="ECO:0000256" key="1">
    <source>
        <dbReference type="ARBA" id="ARBA00009437"/>
    </source>
</evidence>
<dbReference type="RefSeq" id="WP_052009236.1">
    <property type="nucleotide sequence ID" value="NZ_AODG01000013.1"/>
</dbReference>
<evidence type="ECO:0000256" key="2">
    <source>
        <dbReference type="ARBA" id="ARBA00023015"/>
    </source>
</evidence>
<dbReference type="PANTHER" id="PTHR30126">
    <property type="entry name" value="HTH-TYPE TRANSCRIPTIONAL REGULATOR"/>
    <property type="match status" value="1"/>
</dbReference>